<evidence type="ECO:0000313" key="5">
    <source>
        <dbReference type="Proteomes" id="UP000214975"/>
    </source>
</evidence>
<dbReference type="InterPro" id="IPR017525">
    <property type="entry name" value="SspI"/>
</dbReference>
<dbReference type="NCBIfam" id="TIGR03092">
    <property type="entry name" value="SASP_sspI"/>
    <property type="match status" value="1"/>
</dbReference>
<dbReference type="AlphaFoldDB" id="A0A231VCK1"/>
<keyword evidence="1 2" id="KW-0749">Sporulation</keyword>
<dbReference type="GO" id="GO:0030436">
    <property type="term" value="P:asexual sporulation"/>
    <property type="evidence" value="ECO:0007669"/>
    <property type="project" value="UniProtKB-UniRule"/>
</dbReference>
<comment type="similarity">
    <text evidence="2">Belongs to the SspI family.</text>
</comment>
<organism evidence="4 6">
    <name type="scientific">Thermoanaerobacterium thermosaccharolyticum</name>
    <name type="common">Clostridium thermosaccharolyticum</name>
    <dbReference type="NCBI Taxonomy" id="1517"/>
    <lineage>
        <taxon>Bacteria</taxon>
        <taxon>Bacillati</taxon>
        <taxon>Bacillota</taxon>
        <taxon>Clostridia</taxon>
        <taxon>Thermoanaerobacterales</taxon>
        <taxon>Thermoanaerobacteraceae</taxon>
        <taxon>Thermoanaerobacterium</taxon>
    </lineage>
</organism>
<dbReference type="GO" id="GO:0030435">
    <property type="term" value="P:sporulation resulting in formation of a cellular spore"/>
    <property type="evidence" value="ECO:0007669"/>
    <property type="project" value="UniProtKB-KW"/>
</dbReference>
<evidence type="ECO:0000256" key="1">
    <source>
        <dbReference type="ARBA" id="ARBA00022969"/>
    </source>
</evidence>
<evidence type="ECO:0000313" key="6">
    <source>
        <dbReference type="Proteomes" id="UP000215301"/>
    </source>
</evidence>
<dbReference type="EMBL" id="NKHD01000046">
    <property type="protein sequence ID" value="OXT05914.1"/>
    <property type="molecule type" value="Genomic_DNA"/>
</dbReference>
<protein>
    <recommendedName>
        <fullName evidence="2">Small, acid-soluble spore protein I</fullName>
        <shortName evidence="2">SASP I</shortName>
    </recommendedName>
</protein>
<comment type="subcellular location">
    <subcellularLocation>
        <location evidence="2">Spore core</location>
    </subcellularLocation>
</comment>
<proteinExistence type="evidence at transcript level"/>
<dbReference type="HAMAP" id="MF_00669">
    <property type="entry name" value="SspI"/>
    <property type="match status" value="1"/>
</dbReference>
<dbReference type="GeneID" id="93864480"/>
<dbReference type="EMBL" id="CP016893">
    <property type="protein sequence ID" value="AST58780.1"/>
    <property type="molecule type" value="Genomic_DNA"/>
</dbReference>
<dbReference type="Proteomes" id="UP000214975">
    <property type="component" value="Chromosome"/>
</dbReference>
<comment type="induction">
    <text evidence="2">Expressed only in the forespore compartment of sporulating cells.</text>
</comment>
<name>A0A231VCK1_THETR</name>
<dbReference type="Pfam" id="PF14098">
    <property type="entry name" value="SSPI"/>
    <property type="match status" value="1"/>
</dbReference>
<dbReference type="OMA" id="IFEAAWE"/>
<dbReference type="RefSeq" id="WP_013298120.1">
    <property type="nucleotide sequence ID" value="NZ_CP016893.1"/>
</dbReference>
<evidence type="ECO:0000313" key="4">
    <source>
        <dbReference type="EMBL" id="OXT05914.1"/>
    </source>
</evidence>
<accession>A0A231VCK1</accession>
<dbReference type="Proteomes" id="UP000215301">
    <property type="component" value="Unassembled WGS sequence"/>
</dbReference>
<evidence type="ECO:0000256" key="2">
    <source>
        <dbReference type="HAMAP-Rule" id="MF_00669"/>
    </source>
</evidence>
<gene>
    <name evidence="2" type="primary">sspI</name>
    <name evidence="4" type="ORF">CE561_12260</name>
    <name evidence="3" type="ORF">Thert_02995</name>
</gene>
<reference evidence="3 5" key="1">
    <citation type="submission" date="2016-08" db="EMBL/GenBank/DDBJ databases">
        <title>A novel genetic cassette of butanologenic Thermoanaerobacterium thermosaccharolyticum that directly convert cellulose to butanol.</title>
        <authorList>
            <person name="Li T."/>
            <person name="He J."/>
        </authorList>
    </citation>
    <scope>NUCLEOTIDE SEQUENCE [LARGE SCALE GENOMIC DNA]</scope>
    <source>
        <strain evidence="3 5">TG57</strain>
    </source>
</reference>
<evidence type="ECO:0000313" key="3">
    <source>
        <dbReference type="EMBL" id="AST58780.1"/>
    </source>
</evidence>
<sequence>MDIRRIVLDNLKNRSKDEIKGFIQDAVDTKEENAIPGLGIIFEAAWEKMNDAEKNNMMDYVMRGIS</sequence>
<reference evidence="4 6" key="2">
    <citation type="submission" date="2017-06" db="EMBL/GenBank/DDBJ databases">
        <title>Isolation and characterization of a thermophilic and butanogenic Thermoanaerobacterium thermosaccharolyticum M5 capable of efficient degradation of hemicellulose.</title>
        <authorList>
            <person name="Xin F."/>
            <person name="Jiang Y."/>
        </authorList>
    </citation>
    <scope>NUCLEOTIDE SEQUENCE [LARGE SCALE GENOMIC DNA]</scope>
    <source>
        <strain evidence="4 6">M5</strain>
    </source>
</reference>